<evidence type="ECO:0008006" key="4">
    <source>
        <dbReference type="Google" id="ProtNLM"/>
    </source>
</evidence>
<dbReference type="AlphaFoldDB" id="A0A5J6MZ37"/>
<name>A0A5J6MZ37_9PROT</name>
<evidence type="ECO:0000256" key="1">
    <source>
        <dbReference type="SAM" id="Phobius"/>
    </source>
</evidence>
<dbReference type="RefSeq" id="WP_225309216.1">
    <property type="nucleotide sequence ID" value="NZ_CP042582.1"/>
</dbReference>
<feature type="transmembrane region" description="Helical" evidence="1">
    <location>
        <begin position="51"/>
        <end position="70"/>
    </location>
</feature>
<keyword evidence="1" id="KW-1133">Transmembrane helix</keyword>
<dbReference type="PANTHER" id="PTHR36535">
    <property type="entry name" value="YALI0E30327P"/>
    <property type="match status" value="1"/>
</dbReference>
<dbReference type="KEGG" id="hadh:FRZ61_23270"/>
<dbReference type="Pfam" id="PF08592">
    <property type="entry name" value="Anthrone_oxy"/>
    <property type="match status" value="1"/>
</dbReference>
<feature type="transmembrane region" description="Helical" evidence="1">
    <location>
        <begin position="77"/>
        <end position="96"/>
    </location>
</feature>
<feature type="transmembrane region" description="Helical" evidence="1">
    <location>
        <begin position="126"/>
        <end position="144"/>
    </location>
</feature>
<dbReference type="InterPro" id="IPR013901">
    <property type="entry name" value="Anthrone_oxy"/>
</dbReference>
<protein>
    <recommendedName>
        <fullName evidence="4">DUF1772 domain-containing protein</fullName>
    </recommendedName>
</protein>
<keyword evidence="3" id="KW-1185">Reference proteome</keyword>
<dbReference type="Proteomes" id="UP000325797">
    <property type="component" value="Chromosome"/>
</dbReference>
<organism evidence="2 3">
    <name type="scientific">Hypericibacter adhaerens</name>
    <dbReference type="NCBI Taxonomy" id="2602016"/>
    <lineage>
        <taxon>Bacteria</taxon>
        <taxon>Pseudomonadati</taxon>
        <taxon>Pseudomonadota</taxon>
        <taxon>Alphaproteobacteria</taxon>
        <taxon>Rhodospirillales</taxon>
        <taxon>Dongiaceae</taxon>
        <taxon>Hypericibacter</taxon>
    </lineage>
</organism>
<accession>A0A5J6MZ37</accession>
<reference evidence="2 3" key="1">
    <citation type="submission" date="2019-08" db="EMBL/GenBank/DDBJ databases">
        <title>Hyperibacter terrae gen. nov., sp. nov. and Hyperibacter viscosus sp. nov., two new members in the family Rhodospirillaceae isolated from the rhizosphere of Hypericum perforatum.</title>
        <authorList>
            <person name="Noviana Z."/>
        </authorList>
    </citation>
    <scope>NUCLEOTIDE SEQUENCE [LARGE SCALE GENOMIC DNA]</scope>
    <source>
        <strain evidence="2 3">R5959</strain>
    </source>
</reference>
<evidence type="ECO:0000313" key="2">
    <source>
        <dbReference type="EMBL" id="QEX22397.1"/>
    </source>
</evidence>
<proteinExistence type="predicted"/>
<dbReference type="EMBL" id="CP042582">
    <property type="protein sequence ID" value="QEX22397.1"/>
    <property type="molecule type" value="Genomic_DNA"/>
</dbReference>
<keyword evidence="1" id="KW-0472">Membrane</keyword>
<keyword evidence="1" id="KW-0812">Transmembrane</keyword>
<evidence type="ECO:0000313" key="3">
    <source>
        <dbReference type="Proteomes" id="UP000325797"/>
    </source>
</evidence>
<gene>
    <name evidence="2" type="ORF">FRZ61_23270</name>
</gene>
<dbReference type="PANTHER" id="PTHR36535:SF1">
    <property type="entry name" value="DUF1772 DOMAIN-CONTAINING PROTEIN"/>
    <property type="match status" value="1"/>
</dbReference>
<sequence length="145" mass="15728">MMPVLGLLTLLVAATFAGAACYINLVEQPARLRLDDRALLTQWKPSYVRGFAMQASLAVIGGLLGIAAYVASGFWGWFLPALLMLANWPYTLIAIMPTNRRLYAMAPEQAGAESRRLIERWAGLHAVRSILGLAAALVALWCLAA</sequence>